<protein>
    <recommendedName>
        <fullName evidence="1">SPK domain-containing protein</fullName>
    </recommendedName>
</protein>
<dbReference type="EnsemblMetazoa" id="CJA43336.1">
    <property type="protein sequence ID" value="CJA43336.1"/>
    <property type="gene ID" value="WBGene00219184"/>
</dbReference>
<dbReference type="AlphaFoldDB" id="A0A8R1IXS0"/>
<feature type="domain" description="SPK" evidence="1">
    <location>
        <begin position="74"/>
        <end position="189"/>
    </location>
</feature>
<dbReference type="SMART" id="SM00583">
    <property type="entry name" value="SPK"/>
    <property type="match status" value="2"/>
</dbReference>
<keyword evidence="3" id="KW-1185">Reference proteome</keyword>
<organism evidence="2 3">
    <name type="scientific">Caenorhabditis japonica</name>
    <dbReference type="NCBI Taxonomy" id="281687"/>
    <lineage>
        <taxon>Eukaryota</taxon>
        <taxon>Metazoa</taxon>
        <taxon>Ecdysozoa</taxon>
        <taxon>Nematoda</taxon>
        <taxon>Chromadorea</taxon>
        <taxon>Rhabditida</taxon>
        <taxon>Rhabditina</taxon>
        <taxon>Rhabditomorpha</taxon>
        <taxon>Rhabditoidea</taxon>
        <taxon>Rhabditidae</taxon>
        <taxon>Peloderinae</taxon>
        <taxon>Caenorhabditis</taxon>
    </lineage>
</organism>
<sequence length="391" mass="45620">MTCEFKCIFYFALAIPVNTEFLKCILREANVVLTDNGCIRRILQKNGGNFELVDSFPGEQTGNYHKSKRIKVDNDVAIWTFLVGKVVGQRKLMVRGDLKTEEPSFWLEYKLNHFCMRTTEVLAQSFIDLLAPRVHMLQFDLQTIVKLYFALDLPVHKEIIDRIKESGKTRFDKFQRIVDYNDGQIHLTCANNPIYDGDMDLFTEEEDTLMWQYVSHKLRDPETGSPRKIPEIRKHIKIWNDFPGYPRFPRRHSNKYYKRFSHILLPNLVTAKLDKMTKIGIYFGLDIPLDAEFLKLLRTTAIVELDGKGCILVYKEKKRRVNSEVGFDEKKDDVIDINSGEKEDVEKRIVAKNRGVKKIEAEMKEEPHEISKVEEIEDVIDPIITQLAEEI</sequence>
<reference evidence="2" key="2">
    <citation type="submission" date="2022-06" db="UniProtKB">
        <authorList>
            <consortium name="EnsemblMetazoa"/>
        </authorList>
    </citation>
    <scope>IDENTIFICATION</scope>
    <source>
        <strain evidence="2">DF5081</strain>
    </source>
</reference>
<dbReference type="Proteomes" id="UP000005237">
    <property type="component" value="Unassembled WGS sequence"/>
</dbReference>
<name>A0A8R1IXS0_CAEJA</name>
<dbReference type="Pfam" id="PF04435">
    <property type="entry name" value="SPK"/>
    <property type="match status" value="2"/>
</dbReference>
<reference evidence="3" key="1">
    <citation type="submission" date="2010-08" db="EMBL/GenBank/DDBJ databases">
        <authorList>
            <consortium name="Caenorhabditis japonica Sequencing Consortium"/>
            <person name="Wilson R.K."/>
        </authorList>
    </citation>
    <scope>NUCLEOTIDE SEQUENCE [LARGE SCALE GENOMIC DNA]</scope>
    <source>
        <strain evidence="3">DF5081</strain>
    </source>
</reference>
<proteinExistence type="predicted"/>
<dbReference type="InterPro" id="IPR053315">
    <property type="entry name" value="Peptidase_C14A"/>
</dbReference>
<dbReference type="PANTHER" id="PTHR23362">
    <property type="entry name" value="L-PLASTIN-RELATED"/>
    <property type="match status" value="1"/>
</dbReference>
<evidence type="ECO:0000259" key="1">
    <source>
        <dbReference type="SMART" id="SM00583"/>
    </source>
</evidence>
<dbReference type="InterPro" id="IPR006570">
    <property type="entry name" value="SPK_dom"/>
</dbReference>
<feature type="domain" description="SPK" evidence="1">
    <location>
        <begin position="206"/>
        <end position="325"/>
    </location>
</feature>
<evidence type="ECO:0000313" key="3">
    <source>
        <dbReference type="Proteomes" id="UP000005237"/>
    </source>
</evidence>
<accession>A0A8R1IXS0</accession>
<evidence type="ECO:0000313" key="2">
    <source>
        <dbReference type="EnsemblMetazoa" id="CJA43336.1"/>
    </source>
</evidence>